<reference evidence="7 8" key="1">
    <citation type="journal article" date="2011" name="Stand. Genomic Sci.">
        <title>Complete genome sequence of Rhodospirillum rubrum type strain (S1).</title>
        <authorList>
            <person name="Munk A.C."/>
            <person name="Copeland A."/>
            <person name="Lucas S."/>
            <person name="Lapidus A."/>
            <person name="Del Rio T.G."/>
            <person name="Barry K."/>
            <person name="Detter J.C."/>
            <person name="Hammon N."/>
            <person name="Israni S."/>
            <person name="Pitluck S."/>
            <person name="Brettin T."/>
            <person name="Bruce D."/>
            <person name="Han C."/>
            <person name="Tapia R."/>
            <person name="Gilna P."/>
            <person name="Schmutz J."/>
            <person name="Larimer F."/>
            <person name="Land M."/>
            <person name="Kyrpides N.C."/>
            <person name="Mavromatis K."/>
            <person name="Richardson P."/>
            <person name="Rohde M."/>
            <person name="Goker M."/>
            <person name="Klenk H.P."/>
            <person name="Zhang Y."/>
            <person name="Roberts G.P."/>
            <person name="Reslewic S."/>
            <person name="Schwartz D.C."/>
        </authorList>
    </citation>
    <scope>NUCLEOTIDE SEQUENCE [LARGE SCALE GENOMIC DNA]</scope>
    <source>
        <strain evidence="8">ATCC 11170 / ATH 1.1.1 / DSM 467 / LMG 4362 / NCIMB 8255 / S1</strain>
    </source>
</reference>
<dbReference type="Gene3D" id="3.30.9.10">
    <property type="entry name" value="D-Amino Acid Oxidase, subunit A, domain 2"/>
    <property type="match status" value="1"/>
</dbReference>
<dbReference type="PANTHER" id="PTHR43104:SF4">
    <property type="entry name" value="L-2-HYDROXYGLUTARATE DEHYDROGENASE, MITOCHONDRIAL"/>
    <property type="match status" value="1"/>
</dbReference>
<dbReference type="eggNOG" id="COG0579">
    <property type="taxonomic scope" value="Bacteria"/>
</dbReference>
<dbReference type="PhylomeDB" id="Q2RR00"/>
<dbReference type="Proteomes" id="UP000001929">
    <property type="component" value="Chromosome"/>
</dbReference>
<dbReference type="KEGG" id="rru:Rru_A2648"/>
<dbReference type="HOGENOM" id="CLU_024775_1_1_5"/>
<name>Q2RR00_RHORT</name>
<protein>
    <submittedName>
        <fullName evidence="7">FAD dependent oxidoreductase</fullName>
        <ecNumber evidence="7">1.5.3.1</ecNumber>
    </submittedName>
</protein>
<proteinExistence type="inferred from homology"/>
<dbReference type="SUPFAM" id="SSF51905">
    <property type="entry name" value="FAD/NAD(P)-binding domain"/>
    <property type="match status" value="1"/>
</dbReference>
<evidence type="ECO:0000256" key="1">
    <source>
        <dbReference type="ARBA" id="ARBA00001974"/>
    </source>
</evidence>
<sequence length="376" mass="39213">MSEAVDCVVIGAGVVGLAVARALARAGREVMILEQAPSFGTATSSRNSEVIHAGLYYAPGSLKARLCVEGRTKLLAFCAEAGVTALICGKLIVASEEGGEAELERLRAIRARAESAGVTLDWLTAAEARAMEPALRCTAALHSPGTGIIDSHALMLALLGEAEARGALLVTQAPVTGGRVLAGGLALEVGGAEPMTLEARTVINCAGHGASALSRALIGLDPARVPPHHVCKGSYFSLSGRPPFQRLIYPTPGEASLGLHYTRDLAGRGRFGPDAVWLDDPDPGRFDYRVAADGALAFVEAIRRYWPELTAERLTPDYSGMRPKIQAAGEPAHDFVIHGPSATGVNGYIALYGIESPGLTSCLAIADLVAEEARCV</sequence>
<dbReference type="GO" id="GO:0047545">
    <property type="term" value="F:(S)-2-hydroxyglutarate dehydrogenase activity"/>
    <property type="evidence" value="ECO:0007669"/>
    <property type="project" value="TreeGrafter"/>
</dbReference>
<evidence type="ECO:0000313" key="7">
    <source>
        <dbReference type="EMBL" id="ABC23445.1"/>
    </source>
</evidence>
<dbReference type="InterPro" id="IPR006076">
    <property type="entry name" value="FAD-dep_OxRdtase"/>
</dbReference>
<dbReference type="EnsemblBacteria" id="ABC23445">
    <property type="protein sequence ID" value="ABC23445"/>
    <property type="gene ID" value="Rru_A2648"/>
</dbReference>
<comment type="similarity">
    <text evidence="5">Belongs to the L2HGDH family.</text>
</comment>
<dbReference type="AlphaFoldDB" id="Q2RR00"/>
<keyword evidence="3" id="KW-0274">FAD</keyword>
<accession>Q2RR00</accession>
<organism evidence="7 8">
    <name type="scientific">Rhodospirillum rubrum (strain ATCC 11170 / ATH 1.1.1 / DSM 467 / LMG 4362 / NCIMB 8255 / S1)</name>
    <dbReference type="NCBI Taxonomy" id="269796"/>
    <lineage>
        <taxon>Bacteria</taxon>
        <taxon>Pseudomonadati</taxon>
        <taxon>Pseudomonadota</taxon>
        <taxon>Alphaproteobacteria</taxon>
        <taxon>Rhodospirillales</taxon>
        <taxon>Rhodospirillaceae</taxon>
        <taxon>Rhodospirillum</taxon>
    </lineage>
</organism>
<feature type="domain" description="FAD dependent oxidoreductase" evidence="6">
    <location>
        <begin position="6"/>
        <end position="371"/>
    </location>
</feature>
<dbReference type="Pfam" id="PF01266">
    <property type="entry name" value="DAO"/>
    <property type="match status" value="1"/>
</dbReference>
<evidence type="ECO:0000256" key="4">
    <source>
        <dbReference type="ARBA" id="ARBA00023002"/>
    </source>
</evidence>
<dbReference type="GO" id="GO:0008115">
    <property type="term" value="F:sarcosine oxidase activity"/>
    <property type="evidence" value="ECO:0007669"/>
    <property type="project" value="UniProtKB-EC"/>
</dbReference>
<gene>
    <name evidence="7" type="ordered locus">Rru_A2648</name>
</gene>
<dbReference type="RefSeq" id="WP_011390398.1">
    <property type="nucleotide sequence ID" value="NC_007643.1"/>
</dbReference>
<dbReference type="EMBL" id="CP000230">
    <property type="protein sequence ID" value="ABC23445.1"/>
    <property type="molecule type" value="Genomic_DNA"/>
</dbReference>
<keyword evidence="4 7" id="KW-0560">Oxidoreductase</keyword>
<evidence type="ECO:0000256" key="2">
    <source>
        <dbReference type="ARBA" id="ARBA00022630"/>
    </source>
</evidence>
<dbReference type="EC" id="1.5.3.1" evidence="7"/>
<evidence type="ECO:0000256" key="3">
    <source>
        <dbReference type="ARBA" id="ARBA00022827"/>
    </source>
</evidence>
<dbReference type="PATRIC" id="fig|269796.9.peg.2755"/>
<keyword evidence="8" id="KW-1185">Reference proteome</keyword>
<evidence type="ECO:0000259" key="6">
    <source>
        <dbReference type="Pfam" id="PF01266"/>
    </source>
</evidence>
<evidence type="ECO:0000256" key="5">
    <source>
        <dbReference type="ARBA" id="ARBA00037941"/>
    </source>
</evidence>
<dbReference type="InterPro" id="IPR036188">
    <property type="entry name" value="FAD/NAD-bd_sf"/>
</dbReference>
<dbReference type="STRING" id="269796.Rru_A2648"/>
<dbReference type="SMR" id="Q2RR00"/>
<keyword evidence="2" id="KW-0285">Flavoprotein</keyword>
<dbReference type="PANTHER" id="PTHR43104">
    <property type="entry name" value="L-2-HYDROXYGLUTARATE DEHYDROGENASE, MITOCHONDRIAL"/>
    <property type="match status" value="1"/>
</dbReference>
<evidence type="ECO:0000313" key="8">
    <source>
        <dbReference type="Proteomes" id="UP000001929"/>
    </source>
</evidence>
<dbReference type="Gene3D" id="3.50.50.60">
    <property type="entry name" value="FAD/NAD(P)-binding domain"/>
    <property type="match status" value="1"/>
</dbReference>
<comment type="cofactor">
    <cofactor evidence="1">
        <name>FAD</name>
        <dbReference type="ChEBI" id="CHEBI:57692"/>
    </cofactor>
</comment>